<keyword evidence="2" id="KW-0732">Signal</keyword>
<evidence type="ECO:0000313" key="3">
    <source>
        <dbReference type="EMBL" id="WAW10914.1"/>
    </source>
</evidence>
<proteinExistence type="predicted"/>
<dbReference type="PROSITE" id="PS51257">
    <property type="entry name" value="PROKAR_LIPOPROTEIN"/>
    <property type="match status" value="1"/>
</dbReference>
<feature type="compositionally biased region" description="Basic and acidic residues" evidence="1">
    <location>
        <begin position="249"/>
        <end position="270"/>
    </location>
</feature>
<evidence type="ECO:0000256" key="1">
    <source>
        <dbReference type="SAM" id="MobiDB-lite"/>
    </source>
</evidence>
<evidence type="ECO:0000313" key="4">
    <source>
        <dbReference type="Proteomes" id="UP001156215"/>
    </source>
</evidence>
<feature type="chain" id="PRO_5038476835" description="Lipoprotein" evidence="2">
    <location>
        <begin position="25"/>
        <end position="270"/>
    </location>
</feature>
<sequence length="270" mass="29262">MMKRGIFIVLAALALSACMRNVDSYNSDPYIVSTLSTYSGQKISIAEFESSIGEGGVNQCRGYSIITNPGEGGLVRYIQDAFVSELELANAYSPDSPIVLKGNVTQISLSTLTGGEWIIKMTLISNNGRSISAREQLHFKTNIVGQSACQVAGDTYFYAVQNLLRKLVSSPNFPRLLEPSSYPQPKPETTGTQSSGKQPNVQLQATEISPLETSTYSQPAAGEIVPLEVTTQTQPVSVQSTPVEVTVQPKKEISTSDCSIEKQIQRQSEK</sequence>
<protein>
    <recommendedName>
        <fullName evidence="5">Lipoprotein</fullName>
    </recommendedName>
</protein>
<evidence type="ECO:0000256" key="2">
    <source>
        <dbReference type="SAM" id="SignalP"/>
    </source>
</evidence>
<feature type="region of interest" description="Disordered" evidence="1">
    <location>
        <begin position="175"/>
        <end position="200"/>
    </location>
</feature>
<feature type="compositionally biased region" description="Low complexity" evidence="1">
    <location>
        <begin position="229"/>
        <end position="243"/>
    </location>
</feature>
<dbReference type="RefSeq" id="WP_269309987.1">
    <property type="nucleotide sequence ID" value="NZ_CP098242.1"/>
</dbReference>
<dbReference type="EMBL" id="CP098242">
    <property type="protein sequence ID" value="WAW10914.1"/>
    <property type="molecule type" value="Genomic_DNA"/>
</dbReference>
<accession>A0A9E9M0G6</accession>
<feature type="compositionally biased region" description="Polar residues" evidence="1">
    <location>
        <begin position="181"/>
        <end position="200"/>
    </location>
</feature>
<dbReference type="KEGG" id="ovb:NB640_04555"/>
<feature type="region of interest" description="Disordered" evidence="1">
    <location>
        <begin position="226"/>
        <end position="270"/>
    </location>
</feature>
<dbReference type="Proteomes" id="UP001156215">
    <property type="component" value="Chromosome"/>
</dbReference>
<gene>
    <name evidence="3" type="ORF">NB640_04555</name>
</gene>
<keyword evidence="4" id="KW-1185">Reference proteome</keyword>
<evidence type="ECO:0008006" key="5">
    <source>
        <dbReference type="Google" id="ProtNLM"/>
    </source>
</evidence>
<organism evidence="3 4">
    <name type="scientific">Oxalobacter vibrioformis</name>
    <dbReference type="NCBI Taxonomy" id="933080"/>
    <lineage>
        <taxon>Bacteria</taxon>
        <taxon>Pseudomonadati</taxon>
        <taxon>Pseudomonadota</taxon>
        <taxon>Betaproteobacteria</taxon>
        <taxon>Burkholderiales</taxon>
        <taxon>Oxalobacteraceae</taxon>
        <taxon>Oxalobacter</taxon>
    </lineage>
</organism>
<dbReference type="AlphaFoldDB" id="A0A9E9M0G6"/>
<reference evidence="3" key="1">
    <citation type="journal article" date="2022" name="Front. Microbiol.">
        <title>New perspectives on an old grouping: The genomic and phenotypic variability of Oxalobacter formigenes and the implications for calcium oxalate stone prevention.</title>
        <authorList>
            <person name="Chmiel J.A."/>
            <person name="Carr C."/>
            <person name="Stuivenberg G.A."/>
            <person name="Venema R."/>
            <person name="Chanyi R.M."/>
            <person name="Al K.F."/>
            <person name="Giguere D."/>
            <person name="Say H."/>
            <person name="Akouris P.P."/>
            <person name="Dominguez Romero S.A."/>
            <person name="Kwong A."/>
            <person name="Tai V."/>
            <person name="Koval S.F."/>
            <person name="Razvi H."/>
            <person name="Bjazevic J."/>
            <person name="Burton J.P."/>
        </authorList>
    </citation>
    <scope>NUCLEOTIDE SEQUENCE</scope>
    <source>
        <strain evidence="3">WoOx3</strain>
    </source>
</reference>
<feature type="signal peptide" evidence="2">
    <location>
        <begin position="1"/>
        <end position="24"/>
    </location>
</feature>
<name>A0A9E9M0G6_9BURK</name>